<feature type="domain" description="BON" evidence="2">
    <location>
        <begin position="96"/>
        <end position="161"/>
    </location>
</feature>
<keyword evidence="1" id="KW-1133">Transmembrane helix</keyword>
<evidence type="ECO:0000259" key="2">
    <source>
        <dbReference type="Pfam" id="PF04972"/>
    </source>
</evidence>
<sequence length="177" mass="19173">MRRPSLSMFSDHHAPAGRSALNTALGVAAAFAAGALVMYLLDPVAGRRRRAVMRDRSVAMGYDAGHFVQGKGKRAADRVKGALARTRDRLSSTPLDDDLLHDRIRSRLGRLVDRPGAVEVHVREGRVQLKGTVSEAEFHDLIHTVSSMRGVTNLESLLRTAPMHASPPSPFNAGAPH</sequence>
<accession>A0ABT6XHF1</accession>
<keyword evidence="4" id="KW-1185">Reference proteome</keyword>
<feature type="transmembrane region" description="Helical" evidence="1">
    <location>
        <begin position="20"/>
        <end position="41"/>
    </location>
</feature>
<reference evidence="3 4" key="1">
    <citation type="submission" date="2023-05" db="EMBL/GenBank/DDBJ databases">
        <title>Lysobacter sp. strain LF1 Genome sequencing and assembly.</title>
        <authorList>
            <person name="Jung Y."/>
        </authorList>
    </citation>
    <scope>NUCLEOTIDE SEQUENCE [LARGE SCALE GENOMIC DNA]</scope>
    <source>
        <strain evidence="3 4">LF1</strain>
    </source>
</reference>
<evidence type="ECO:0000313" key="4">
    <source>
        <dbReference type="Proteomes" id="UP001321580"/>
    </source>
</evidence>
<dbReference type="RefSeq" id="WP_283212956.1">
    <property type="nucleotide sequence ID" value="NZ_JASGBI010000001.1"/>
</dbReference>
<keyword evidence="1" id="KW-0472">Membrane</keyword>
<name>A0ABT6XHF1_9GAMM</name>
<dbReference type="EMBL" id="JASGBI010000001">
    <property type="protein sequence ID" value="MDI9239576.1"/>
    <property type="molecule type" value="Genomic_DNA"/>
</dbReference>
<dbReference type="Proteomes" id="UP001321580">
    <property type="component" value="Unassembled WGS sequence"/>
</dbReference>
<dbReference type="Pfam" id="PF04972">
    <property type="entry name" value="BON"/>
    <property type="match status" value="1"/>
</dbReference>
<comment type="caution">
    <text evidence="3">The sequence shown here is derived from an EMBL/GenBank/DDBJ whole genome shotgun (WGS) entry which is preliminary data.</text>
</comment>
<evidence type="ECO:0000313" key="3">
    <source>
        <dbReference type="EMBL" id="MDI9239576.1"/>
    </source>
</evidence>
<dbReference type="Gene3D" id="3.30.1340.30">
    <property type="match status" value="1"/>
</dbReference>
<keyword evidence="1" id="KW-0812">Transmembrane</keyword>
<dbReference type="InterPro" id="IPR007055">
    <property type="entry name" value="BON_dom"/>
</dbReference>
<protein>
    <submittedName>
        <fullName evidence="3">BON domain-containing protein</fullName>
    </submittedName>
</protein>
<organism evidence="3 4">
    <name type="scientific">Lysobacter stagni</name>
    <dbReference type="NCBI Taxonomy" id="3045172"/>
    <lineage>
        <taxon>Bacteria</taxon>
        <taxon>Pseudomonadati</taxon>
        <taxon>Pseudomonadota</taxon>
        <taxon>Gammaproteobacteria</taxon>
        <taxon>Lysobacterales</taxon>
        <taxon>Lysobacteraceae</taxon>
        <taxon>Lysobacter</taxon>
    </lineage>
</organism>
<gene>
    <name evidence="3" type="ORF">QLQ15_11740</name>
</gene>
<evidence type="ECO:0000256" key="1">
    <source>
        <dbReference type="SAM" id="Phobius"/>
    </source>
</evidence>
<proteinExistence type="predicted"/>